<dbReference type="EMBL" id="VDEP01000069">
    <property type="protein sequence ID" value="KAA1134370.1"/>
    <property type="molecule type" value="Genomic_DNA"/>
</dbReference>
<evidence type="ECO:0000256" key="2">
    <source>
        <dbReference type="ARBA" id="ARBA00022741"/>
    </source>
</evidence>
<keyword evidence="6" id="KW-0234">DNA repair</keyword>
<reference evidence="11 12" key="1">
    <citation type="submission" date="2019-05" db="EMBL/GenBank/DDBJ databases">
        <title>Emergence of the Ug99 lineage of the wheat stem rust pathogen through somatic hybridization.</title>
        <authorList>
            <person name="Li F."/>
            <person name="Upadhyaya N.M."/>
            <person name="Sperschneider J."/>
            <person name="Matny O."/>
            <person name="Nguyen-Phuc H."/>
            <person name="Mago R."/>
            <person name="Raley C."/>
            <person name="Miller M.E."/>
            <person name="Silverstein K.A.T."/>
            <person name="Henningsen E."/>
            <person name="Hirsch C.D."/>
            <person name="Visser B."/>
            <person name="Pretorius Z.A."/>
            <person name="Steffenson B.J."/>
            <person name="Schwessinger B."/>
            <person name="Dodds P.N."/>
            <person name="Figueroa M."/>
        </authorList>
    </citation>
    <scope>NUCLEOTIDE SEQUENCE [LARGE SCALE GENOMIC DNA]</scope>
    <source>
        <strain evidence="9">21-0</strain>
        <strain evidence="10 12">Ug99</strain>
    </source>
</reference>
<dbReference type="Pfam" id="PF05192">
    <property type="entry name" value="MutS_III"/>
    <property type="match status" value="1"/>
</dbReference>
<dbReference type="InterPro" id="IPR027417">
    <property type="entry name" value="P-loop_NTPase"/>
</dbReference>
<dbReference type="InterPro" id="IPR000432">
    <property type="entry name" value="DNA_mismatch_repair_MutS_C"/>
</dbReference>
<dbReference type="Proteomes" id="UP000324748">
    <property type="component" value="Unassembled WGS sequence"/>
</dbReference>
<dbReference type="EMBL" id="VSWC01000066">
    <property type="protein sequence ID" value="KAA1097279.1"/>
    <property type="molecule type" value="Genomic_DNA"/>
</dbReference>
<dbReference type="SMART" id="SM00533">
    <property type="entry name" value="MUTSd"/>
    <property type="match status" value="1"/>
</dbReference>
<dbReference type="Pfam" id="PF00488">
    <property type="entry name" value="MutS_V"/>
    <property type="match status" value="1"/>
</dbReference>
<feature type="domain" description="DNA mismatch repair proteins mutS family" evidence="8">
    <location>
        <begin position="1186"/>
        <end position="1202"/>
    </location>
</feature>
<dbReference type="GO" id="GO:0043504">
    <property type="term" value="P:mitochondrial DNA repair"/>
    <property type="evidence" value="ECO:0007669"/>
    <property type="project" value="TreeGrafter"/>
</dbReference>
<evidence type="ECO:0000313" key="10">
    <source>
        <dbReference type="EMBL" id="KAA1134370.1"/>
    </source>
</evidence>
<keyword evidence="3" id="KW-0227">DNA damage</keyword>
<feature type="compositionally biased region" description="Low complexity" evidence="7">
    <location>
        <begin position="247"/>
        <end position="262"/>
    </location>
</feature>
<dbReference type="GO" id="GO:0030983">
    <property type="term" value="F:mismatched DNA binding"/>
    <property type="evidence" value="ECO:0007669"/>
    <property type="project" value="UniProtKB-UniRule"/>
</dbReference>
<name>A0A5B0PBR1_PUCGR</name>
<organism evidence="9 11">
    <name type="scientific">Puccinia graminis f. sp. tritici</name>
    <dbReference type="NCBI Taxonomy" id="56615"/>
    <lineage>
        <taxon>Eukaryota</taxon>
        <taxon>Fungi</taxon>
        <taxon>Dikarya</taxon>
        <taxon>Basidiomycota</taxon>
        <taxon>Pucciniomycotina</taxon>
        <taxon>Pucciniomycetes</taxon>
        <taxon>Pucciniales</taxon>
        <taxon>Pucciniaceae</taxon>
        <taxon>Puccinia</taxon>
    </lineage>
</organism>
<evidence type="ECO:0000256" key="5">
    <source>
        <dbReference type="ARBA" id="ARBA00023125"/>
    </source>
</evidence>
<comment type="similarity">
    <text evidence="1">Belongs to the DNA mismatch repair MutS family.</text>
</comment>
<dbReference type="GO" id="GO:0005739">
    <property type="term" value="C:mitochondrion"/>
    <property type="evidence" value="ECO:0007669"/>
    <property type="project" value="TreeGrafter"/>
</dbReference>
<evidence type="ECO:0000313" key="11">
    <source>
        <dbReference type="Proteomes" id="UP000324748"/>
    </source>
</evidence>
<dbReference type="PROSITE" id="PS00486">
    <property type="entry name" value="DNA_MISMATCH_REPAIR_2"/>
    <property type="match status" value="1"/>
</dbReference>
<evidence type="ECO:0000256" key="1">
    <source>
        <dbReference type="ARBA" id="ARBA00006271"/>
    </source>
</evidence>
<dbReference type="GO" id="GO:0005634">
    <property type="term" value="C:nucleus"/>
    <property type="evidence" value="ECO:0007669"/>
    <property type="project" value="TreeGrafter"/>
</dbReference>
<feature type="region of interest" description="Disordered" evidence="7">
    <location>
        <begin position="62"/>
        <end position="401"/>
    </location>
</feature>
<proteinExistence type="inferred from homology"/>
<feature type="compositionally biased region" description="Basic and acidic residues" evidence="7">
    <location>
        <begin position="349"/>
        <end position="374"/>
    </location>
</feature>
<dbReference type="InterPro" id="IPR036187">
    <property type="entry name" value="DNA_mismatch_repair_MutS_sf"/>
</dbReference>
<dbReference type="Gene3D" id="1.10.1420.10">
    <property type="match status" value="2"/>
</dbReference>
<dbReference type="GO" id="GO:0140664">
    <property type="term" value="F:ATP-dependent DNA damage sensor activity"/>
    <property type="evidence" value="ECO:0007669"/>
    <property type="project" value="InterPro"/>
</dbReference>
<gene>
    <name evidence="9" type="primary">MSH1_1</name>
    <name evidence="10" type="synonym">MSH1_4</name>
    <name evidence="9" type="ORF">PGT21_001683</name>
    <name evidence="10" type="ORF">PGTUg99_035769</name>
</gene>
<dbReference type="SUPFAM" id="SSF48334">
    <property type="entry name" value="DNA repair protein MutS, domain III"/>
    <property type="match status" value="1"/>
</dbReference>
<dbReference type="InterPro" id="IPR045076">
    <property type="entry name" value="MutS"/>
</dbReference>
<feature type="compositionally biased region" description="Low complexity" evidence="7">
    <location>
        <begin position="204"/>
        <end position="215"/>
    </location>
</feature>
<evidence type="ECO:0000313" key="9">
    <source>
        <dbReference type="EMBL" id="KAA1097279.1"/>
    </source>
</evidence>
<dbReference type="SUPFAM" id="SSF53150">
    <property type="entry name" value="DNA repair protein MutS, domain II"/>
    <property type="match status" value="1"/>
</dbReference>
<dbReference type="Gene3D" id="3.40.50.300">
    <property type="entry name" value="P-loop containing nucleotide triphosphate hydrolases"/>
    <property type="match status" value="1"/>
</dbReference>
<evidence type="ECO:0000256" key="7">
    <source>
        <dbReference type="SAM" id="MobiDB-lite"/>
    </source>
</evidence>
<dbReference type="SMART" id="SM00534">
    <property type="entry name" value="MUTSac"/>
    <property type="match status" value="1"/>
</dbReference>
<comment type="caution">
    <text evidence="9">The sequence shown here is derived from an EMBL/GenBank/DDBJ whole genome shotgun (WGS) entry which is preliminary data.</text>
</comment>
<dbReference type="OrthoDB" id="2505374at2759"/>
<evidence type="ECO:0000259" key="8">
    <source>
        <dbReference type="PROSITE" id="PS00486"/>
    </source>
</evidence>
<dbReference type="GO" id="GO:0006298">
    <property type="term" value="P:mismatch repair"/>
    <property type="evidence" value="ECO:0007669"/>
    <property type="project" value="InterPro"/>
</dbReference>
<evidence type="ECO:0000256" key="6">
    <source>
        <dbReference type="ARBA" id="ARBA00023204"/>
    </source>
</evidence>
<dbReference type="InterPro" id="IPR016151">
    <property type="entry name" value="DNA_mismatch_repair_MutS_N"/>
</dbReference>
<keyword evidence="2" id="KW-0547">Nucleotide-binding</keyword>
<dbReference type="PANTHER" id="PTHR11361:SF34">
    <property type="entry name" value="DNA MISMATCH REPAIR PROTEIN MSH1, MITOCHONDRIAL"/>
    <property type="match status" value="1"/>
</dbReference>
<protein>
    <submittedName>
        <fullName evidence="9">DNA mismatch repair ATPase msh1</fullName>
    </submittedName>
</protein>
<dbReference type="InterPro" id="IPR007860">
    <property type="entry name" value="DNA_mmatch_repair_MutS_con_dom"/>
</dbReference>
<dbReference type="FunFam" id="3.40.1170.10:FF:000035">
    <property type="entry name" value="DNA mismatch repair protein"/>
    <property type="match status" value="1"/>
</dbReference>
<dbReference type="Pfam" id="PF01624">
    <property type="entry name" value="MutS_I"/>
    <property type="match status" value="1"/>
</dbReference>
<dbReference type="SUPFAM" id="SSF52540">
    <property type="entry name" value="P-loop containing nucleoside triphosphate hydrolases"/>
    <property type="match status" value="1"/>
</dbReference>
<dbReference type="PANTHER" id="PTHR11361">
    <property type="entry name" value="DNA MISMATCH REPAIR PROTEIN MUTS FAMILY MEMBER"/>
    <property type="match status" value="1"/>
</dbReference>
<keyword evidence="4" id="KW-0067">ATP-binding</keyword>
<evidence type="ECO:0000313" key="12">
    <source>
        <dbReference type="Proteomes" id="UP000325313"/>
    </source>
</evidence>
<evidence type="ECO:0000256" key="4">
    <source>
        <dbReference type="ARBA" id="ARBA00022840"/>
    </source>
</evidence>
<feature type="compositionally biased region" description="Polar residues" evidence="7">
    <location>
        <begin position="377"/>
        <end position="390"/>
    </location>
</feature>
<keyword evidence="11" id="KW-1185">Reference proteome</keyword>
<sequence>MAATTIFLTRILRHSSRLIINQSLLRSLSSTSTTTTTTTTTTTSAILSDESTKSIQIIEKDIKPIAEKVQKTKPSKAKNKAEDVKSSEQETKELPPDKTDSSESLTRPKDGGDKAASTSKDQQKLTKNQQKAAKEQPKEETKNQQNAAKNQPKEEVKNPQKAAQKQPKEETKNQQKAAKNQPKEEVKNPQKAAKNQSKEETKNQQKAAKNQPKQATMNQQEAAKDQPKEETKDQQNTAKNQPKEATKNQQKVTKNQQKAAKNQPKKTENQPKKTKNQPKETKNQPKETKNQPKEAENPHTALQDQPKETKNQPKETKNQPKEAENPHTALQDQPKETKNQPKETNNQPKEAKNPHTALRDQPKETKNQPKEAKNPHTALQDQPKETQNPQKAVEDQSKVTKCSTAKKPFELTVSHLLENLYPASCSFIRNIIRFPFNASNTPSAAEEATSQAAKPEVAQSLKPLPLPKTVGSQEEKAVTTIDSDLIKFDQFVTIGSPPSQNPSMYTKKIAKFILDSRLRFPDAILLTCVGSFYEAYFDQAVEVAQLLNIKQAQYQFAGKTYPFSGFPIASLQKHLKTLVNEHNRIVAIAEQISTDEELERRIVRIITPGTITDENLIDDESYNYLLGIHQNQLAWLDVSTGSYFSTTCEGGESELLDQICRISPKEILISADSSFRIPPNSKAAKLSMLITKIKSDASISPDELSAEKLIGIYIKRNLLPSRAAIQPLCVDTFRHLKLDAEAIDSLEIIRTQNGKSTAGSLLSTISRTITRPGKRLLRDRIMSPSRVPAEIQSRLDLVGKLVVNHISREDIQDTLKDIEEIDYVRLLQRFNLGQGSIQDLISIVRILKAIKTISSTLSDLGIPSRLGCHLALEENISKAIDELTPAHGQIASEEASIEEAKDFFSPASWNVRSDLNKELSSMHQRLTALMEKGKELQAKYRNDFNSKDLKLQVVPKLGAVLIVNKARKPSSELKSKLDNLKGQTLIDNGSRVVVAVPDWTKMHASIEKLRQELVQAEQRVLKRLFEQVASDHVTLNPSFHDLAELDVAQSFATFAVETNCVRPSINSKRSTAIVNGRHPIAERALSSSANGSFIPNSIVMHDNDGLVQIITGPNNGGKSTYLRQLAIMHILAQAGSFVPAEKAKLGLVHQIFTRFGSFDNVVLGKGTFLIEMEETCKILKSADEMSLVLMDEVGRGTGIEDGLSIAYGVLKYLIEKNQCRTLFSTHLPHVGSLLLRKDMSTNVSSSSNANLDGLKAKEYLKIAKLGFFCFGSSKIHGDGKKGKQEEILNFPYRIQRGLNPDSSGIDIAKLVGLPKEVISHATTIKRQLGNYSLRFEQDHKA</sequence>
<dbReference type="InterPro" id="IPR007696">
    <property type="entry name" value="DNA_mismatch_repair_MutS_core"/>
</dbReference>
<accession>A0A5B0PBR1</accession>
<evidence type="ECO:0000256" key="3">
    <source>
        <dbReference type="ARBA" id="ARBA00022763"/>
    </source>
</evidence>
<feature type="compositionally biased region" description="Polar residues" evidence="7">
    <location>
        <begin position="116"/>
        <end position="131"/>
    </location>
</feature>
<feature type="compositionally biased region" description="Basic and acidic residues" evidence="7">
    <location>
        <begin position="305"/>
        <end position="325"/>
    </location>
</feature>
<dbReference type="SUPFAM" id="SSF55271">
    <property type="entry name" value="DNA repair protein MutS, domain I"/>
    <property type="match status" value="1"/>
</dbReference>
<keyword evidence="5" id="KW-0238">DNA-binding</keyword>
<feature type="compositionally biased region" description="Basic and acidic residues" evidence="7">
    <location>
        <begin position="132"/>
        <end position="142"/>
    </location>
</feature>
<dbReference type="Pfam" id="PF05188">
    <property type="entry name" value="MutS_II"/>
    <property type="match status" value="1"/>
</dbReference>
<feature type="compositionally biased region" description="Basic and acidic residues" evidence="7">
    <location>
        <begin position="79"/>
        <end position="113"/>
    </location>
</feature>
<feature type="compositionally biased region" description="Basic and acidic residues" evidence="7">
    <location>
        <begin position="222"/>
        <end position="233"/>
    </location>
</feature>
<dbReference type="Gene3D" id="3.40.1170.10">
    <property type="entry name" value="DNA repair protein MutS, domain I"/>
    <property type="match status" value="1"/>
</dbReference>
<dbReference type="InterPro" id="IPR036678">
    <property type="entry name" value="MutS_con_dom_sf"/>
</dbReference>
<dbReference type="GO" id="GO:0005524">
    <property type="term" value="F:ATP binding"/>
    <property type="evidence" value="ECO:0007669"/>
    <property type="project" value="UniProtKB-UniRule"/>
</dbReference>
<dbReference type="Proteomes" id="UP000325313">
    <property type="component" value="Unassembled WGS sequence"/>
</dbReference>
<dbReference type="InterPro" id="IPR007695">
    <property type="entry name" value="DNA_mismatch_repair_MutS-lik_N"/>
</dbReference>
<dbReference type="NCBIfam" id="NF003810">
    <property type="entry name" value="PRK05399.1"/>
    <property type="match status" value="1"/>
</dbReference>
<feature type="compositionally biased region" description="Basic and acidic residues" evidence="7">
    <location>
        <begin position="265"/>
        <end position="297"/>
    </location>
</feature>